<evidence type="ECO:0000313" key="1">
    <source>
        <dbReference type="EnsemblMetazoa" id="XP_014253037.1"/>
    </source>
</evidence>
<dbReference type="PANTHER" id="PTHR15002">
    <property type="entry name" value="RIBOSOMAL BIOGENESIS PROTEIN LAS1L"/>
    <property type="match status" value="1"/>
</dbReference>
<evidence type="ECO:0000313" key="2">
    <source>
        <dbReference type="Proteomes" id="UP000494040"/>
    </source>
</evidence>
<dbReference type="GO" id="GO:0000460">
    <property type="term" value="P:maturation of 5.8S rRNA"/>
    <property type="evidence" value="ECO:0007669"/>
    <property type="project" value="TreeGrafter"/>
</dbReference>
<sequence>MPAGKIRIVPWLTIQEWLEVYNNAYSGDLQSQIKAVEKIEEWRDRNMHCPPAALLTGSILSTVVKDSVFHPNVQEALGKKDLEVIYSTHIMRFLNMALEEKYQKSADSLYSRGKKTGIPDWIVNLRHKVAHSYRLPALDYSQNAVCWVLNYLKENYWEIEKKSMKEYRPERPKGQILEQKIRGLLDIYILLFEQNANGIKKVKMIPTSKMRTRILSFTKHIPQTFEAETLMCEEEAALNVDIKNFKRSDLVSAMGIILGYLKSYLKWPYSYFQPVKIIIKHMIDDAESHNGCRFDLWSHVIKMLYVNDYFPEFILNLTYDVFINEKFTYRGDYSAKMLIYLLEALVKRGKLEKLKKDLSKETPRPSSKKRVPLKLSLFEQKILKKLHLRRNLNLNTEAIKARIAICATLTARIEKKYPTLRKALRLIEYKPLRDSDLIKILKVICDNPNDFANRCIELLFELFQKDIQSEKDDILKLLKVFHGEGLSIKKINKIYTLKKLSKESSEEEMLAIDESEETLKTEKLLNEDEDQDLETSVDTNEPCTVHQERSNCPWRTVNEFDWVSCPIDSLPWREKSPFEILPYTGGTDNEISFIRFKGDTKTDFFTTVNWNMPEKRKIIIEPIEISSIEVTDNDNVVEENETELTKES</sequence>
<dbReference type="OrthoDB" id="6604243at2759"/>
<organism evidence="1 2">
    <name type="scientific">Cimex lectularius</name>
    <name type="common">Bed bug</name>
    <name type="synonym">Acanthia lectularia</name>
    <dbReference type="NCBI Taxonomy" id="79782"/>
    <lineage>
        <taxon>Eukaryota</taxon>
        <taxon>Metazoa</taxon>
        <taxon>Ecdysozoa</taxon>
        <taxon>Arthropoda</taxon>
        <taxon>Hexapoda</taxon>
        <taxon>Insecta</taxon>
        <taxon>Pterygota</taxon>
        <taxon>Neoptera</taxon>
        <taxon>Paraneoptera</taxon>
        <taxon>Hemiptera</taxon>
        <taxon>Heteroptera</taxon>
        <taxon>Panheteroptera</taxon>
        <taxon>Cimicomorpha</taxon>
        <taxon>Cimicidae</taxon>
        <taxon>Cimex</taxon>
    </lineage>
</organism>
<reference evidence="1" key="1">
    <citation type="submission" date="2022-01" db="UniProtKB">
        <authorList>
            <consortium name="EnsemblMetazoa"/>
        </authorList>
    </citation>
    <scope>IDENTIFICATION</scope>
</reference>
<dbReference type="RefSeq" id="XP_014253037.1">
    <property type="nucleotide sequence ID" value="XM_014397551.2"/>
</dbReference>
<dbReference type="GO" id="GO:0090730">
    <property type="term" value="C:Las1 complex"/>
    <property type="evidence" value="ECO:0007669"/>
    <property type="project" value="InterPro"/>
</dbReference>
<dbReference type="Proteomes" id="UP000494040">
    <property type="component" value="Unassembled WGS sequence"/>
</dbReference>
<proteinExistence type="predicted"/>
<dbReference type="GeneID" id="106668625"/>
<accession>A0A8I6RX42</accession>
<dbReference type="KEGG" id="clec:106668625"/>
<dbReference type="PANTHER" id="PTHR15002:SF0">
    <property type="entry name" value="RIBOSOMAL BIOGENESIS PROTEIN LAS1L"/>
    <property type="match status" value="1"/>
</dbReference>
<name>A0A8I6RX42_CIMLE</name>
<dbReference type="GO" id="GO:0030687">
    <property type="term" value="C:preribosome, large subunit precursor"/>
    <property type="evidence" value="ECO:0007669"/>
    <property type="project" value="TreeGrafter"/>
</dbReference>
<dbReference type="Pfam" id="PF04031">
    <property type="entry name" value="Las1"/>
    <property type="match status" value="1"/>
</dbReference>
<dbReference type="EnsemblMetazoa" id="XM_014397551.2">
    <property type="protein sequence ID" value="XP_014253037.1"/>
    <property type="gene ID" value="LOC106668625"/>
</dbReference>
<dbReference type="AlphaFoldDB" id="A0A8I6RX42"/>
<dbReference type="GO" id="GO:0004519">
    <property type="term" value="F:endonuclease activity"/>
    <property type="evidence" value="ECO:0007669"/>
    <property type="project" value="InterPro"/>
</dbReference>
<protein>
    <submittedName>
        <fullName evidence="1">Uncharacterized protein</fullName>
    </submittedName>
</protein>
<dbReference type="GO" id="GO:0000470">
    <property type="term" value="P:maturation of LSU-rRNA"/>
    <property type="evidence" value="ECO:0007669"/>
    <property type="project" value="TreeGrafter"/>
</dbReference>
<dbReference type="InterPro" id="IPR007174">
    <property type="entry name" value="Las1"/>
</dbReference>
<keyword evidence="2" id="KW-1185">Reference proteome</keyword>